<dbReference type="PANTHER" id="PTHR48098">
    <property type="entry name" value="ENTEROCHELIN ESTERASE-RELATED"/>
    <property type="match status" value="1"/>
</dbReference>
<sequence length="344" mass="37429">MLRGQRRARDRQCFYKNKIGSRRAAMGVTTWGKALCLAIGVWFSSGTIAANAFVKAADNEKEGGAASVCAQQALASLAEPFGTALATLPVDVPQGEVKAVVYRHRGQERRLHVYTPPEYSEAGSARYPVLYLLHGAGQDDASWSSPNPVWGGSVAAILDGLLAKGAVERMIVVMPDTGHCASSAPVRPGEEDTCTQLFTEAIIPYIETNYHVIGDRDHRAMAGLSQGGFVVFNTGLTRLDLFSHLFVFGAGWFPSSLPAFEVNFQSVLNNPDTNKQLNVPLYMAAAEDDIMLPNVRSTVELLRRYGIKTRLEIGAGGHDMNTFRHYLYQALPLMFRNAQGCASS</sequence>
<dbReference type="InterPro" id="IPR000801">
    <property type="entry name" value="Esterase-like"/>
</dbReference>
<keyword evidence="2" id="KW-1185">Reference proteome</keyword>
<reference evidence="2" key="1">
    <citation type="submission" date="2017-05" db="EMBL/GenBank/DDBJ databases">
        <authorList>
            <person name="Sharma S."/>
            <person name="Sidhu C."/>
            <person name="Pinnaka A.K."/>
        </authorList>
    </citation>
    <scope>NUCLEOTIDE SEQUENCE [LARGE SCALE GENOMIC DNA]</scope>
    <source>
        <strain evidence="2">AK93</strain>
    </source>
</reference>
<dbReference type="InterPro" id="IPR029058">
    <property type="entry name" value="AB_hydrolase_fold"/>
</dbReference>
<evidence type="ECO:0000313" key="2">
    <source>
        <dbReference type="Proteomes" id="UP000256763"/>
    </source>
</evidence>
<evidence type="ECO:0000313" key="1">
    <source>
        <dbReference type="EMBL" id="RFA31719.1"/>
    </source>
</evidence>
<dbReference type="Gene3D" id="3.40.50.1820">
    <property type="entry name" value="alpha/beta hydrolase"/>
    <property type="match status" value="1"/>
</dbReference>
<gene>
    <name evidence="1" type="ORF">CAL65_21535</name>
</gene>
<name>A0A3E0WGZ7_9GAMM</name>
<dbReference type="Proteomes" id="UP000256763">
    <property type="component" value="Unassembled WGS sequence"/>
</dbReference>
<dbReference type="OrthoDB" id="9784036at2"/>
<proteinExistence type="predicted"/>
<organism evidence="1 2">
    <name type="scientific">Alkalilimnicola ehrlichii</name>
    <dbReference type="NCBI Taxonomy" id="351052"/>
    <lineage>
        <taxon>Bacteria</taxon>
        <taxon>Pseudomonadati</taxon>
        <taxon>Pseudomonadota</taxon>
        <taxon>Gammaproteobacteria</taxon>
        <taxon>Chromatiales</taxon>
        <taxon>Ectothiorhodospiraceae</taxon>
        <taxon>Alkalilimnicola</taxon>
    </lineage>
</organism>
<dbReference type="AlphaFoldDB" id="A0A3E0WGZ7"/>
<protein>
    <recommendedName>
        <fullName evidence="3">Esterase</fullName>
    </recommendedName>
</protein>
<comment type="caution">
    <text evidence="1">The sequence shown here is derived from an EMBL/GenBank/DDBJ whole genome shotgun (WGS) entry which is preliminary data.</text>
</comment>
<dbReference type="InterPro" id="IPR050583">
    <property type="entry name" value="Mycobacterial_A85_antigen"/>
</dbReference>
<dbReference type="SUPFAM" id="SSF53474">
    <property type="entry name" value="alpha/beta-Hydrolases"/>
    <property type="match status" value="1"/>
</dbReference>
<accession>A0A3E0WGZ7</accession>
<evidence type="ECO:0008006" key="3">
    <source>
        <dbReference type="Google" id="ProtNLM"/>
    </source>
</evidence>
<dbReference type="Pfam" id="PF00756">
    <property type="entry name" value="Esterase"/>
    <property type="match status" value="1"/>
</dbReference>
<dbReference type="EMBL" id="NFZW01000041">
    <property type="protein sequence ID" value="RFA31719.1"/>
    <property type="molecule type" value="Genomic_DNA"/>
</dbReference>